<evidence type="ECO:0000256" key="1">
    <source>
        <dbReference type="SAM" id="Coils"/>
    </source>
</evidence>
<dbReference type="Proteomes" id="UP000749646">
    <property type="component" value="Unassembled WGS sequence"/>
</dbReference>
<name>A0A9P6IWU5_9FUNG</name>
<protein>
    <submittedName>
        <fullName evidence="3">Uncharacterized protein</fullName>
    </submittedName>
</protein>
<gene>
    <name evidence="3" type="ORF">BGZ65_006228</name>
</gene>
<organism evidence="3 4">
    <name type="scientific">Modicella reniformis</name>
    <dbReference type="NCBI Taxonomy" id="1440133"/>
    <lineage>
        <taxon>Eukaryota</taxon>
        <taxon>Fungi</taxon>
        <taxon>Fungi incertae sedis</taxon>
        <taxon>Mucoromycota</taxon>
        <taxon>Mortierellomycotina</taxon>
        <taxon>Mortierellomycetes</taxon>
        <taxon>Mortierellales</taxon>
        <taxon>Mortierellaceae</taxon>
        <taxon>Modicella</taxon>
    </lineage>
</organism>
<dbReference type="AlphaFoldDB" id="A0A9P6IWU5"/>
<feature type="region of interest" description="Disordered" evidence="2">
    <location>
        <begin position="88"/>
        <end position="125"/>
    </location>
</feature>
<feature type="coiled-coil region" evidence="1">
    <location>
        <begin position="364"/>
        <end position="398"/>
    </location>
</feature>
<proteinExistence type="predicted"/>
<feature type="compositionally biased region" description="Acidic residues" evidence="2">
    <location>
        <begin position="88"/>
        <end position="115"/>
    </location>
</feature>
<sequence length="713" mass="81649">MTTSTWKWKALCDELCKVSQSSAPMEKLNSRIQAIMIQLSRLNDQKPETVVKKIPPLEQQLREQVMSNDNSSSSNNAIVEFTAPLEGLEDGLDADDDDHDDDYDDDYEDDIDVQDDTTKKEPSRSRLKALQAVLRMLLESPTINRKITKDYVKRSGFIGNDFSENECQVVADIANALRPYVPKRRASASGSKTQDPIAHVALRAPLVIIANTILRATGYSEFTRRMTPQSSAASVHALPLGAVGMYETFCSSEPRQFDVHDINGLPLTAYRNITSVPENKRAVFAAFFDLHKIDTICRKHGLKFADRIIYVDRHTIYLTGEIIKHGPERTGYPVVSQFEKRQKLKKEPRKNFWSERFLESGMTKEEMEDEAAEMALSLKTEEAEIQKLRRALARKQVRQTIAARNLKQGFPGANENLQEAREAVRADRKVLIPREEGLRELRQKKHCYNKMIQSAVPEQSSSRQKMIDAKATKLTTPTWTHQAAEDNTQNLDISMLMTTQNANRKVVFAGTDPGVCRMTETVAQTPGRIIEHINRYHVLYDYQDQEQQVDGDEHDDPPVRSEVLRSIKLPTAHRITAGQINEITHTRRMAKDRENQLQLDKNAHVRQALRNISSSESNMQTAQTMKQVDQAMTCRRENRDSLRSFETSKRRTKQLRNQRLRSERAWTKIGTAERRFVQEHESKNVTRKLIDKVPFVHGCWYAKMGLTMMILPK</sequence>
<accession>A0A9P6IWU5</accession>
<evidence type="ECO:0000313" key="4">
    <source>
        <dbReference type="Proteomes" id="UP000749646"/>
    </source>
</evidence>
<evidence type="ECO:0000313" key="3">
    <source>
        <dbReference type="EMBL" id="KAF9951037.1"/>
    </source>
</evidence>
<keyword evidence="1" id="KW-0175">Coiled coil</keyword>
<reference evidence="3" key="1">
    <citation type="journal article" date="2020" name="Fungal Divers.">
        <title>Resolving the Mortierellaceae phylogeny through synthesis of multi-gene phylogenetics and phylogenomics.</title>
        <authorList>
            <person name="Vandepol N."/>
            <person name="Liber J."/>
            <person name="Desiro A."/>
            <person name="Na H."/>
            <person name="Kennedy M."/>
            <person name="Barry K."/>
            <person name="Grigoriev I.V."/>
            <person name="Miller A.N."/>
            <person name="O'Donnell K."/>
            <person name="Stajich J.E."/>
            <person name="Bonito G."/>
        </authorList>
    </citation>
    <scope>NUCLEOTIDE SEQUENCE</scope>
    <source>
        <strain evidence="3">MES-2147</strain>
    </source>
</reference>
<evidence type="ECO:0000256" key="2">
    <source>
        <dbReference type="SAM" id="MobiDB-lite"/>
    </source>
</evidence>
<dbReference type="EMBL" id="JAAAHW010007122">
    <property type="protein sequence ID" value="KAF9951037.1"/>
    <property type="molecule type" value="Genomic_DNA"/>
</dbReference>
<keyword evidence="4" id="KW-1185">Reference proteome</keyword>
<dbReference type="OrthoDB" id="2424936at2759"/>
<comment type="caution">
    <text evidence="3">The sequence shown here is derived from an EMBL/GenBank/DDBJ whole genome shotgun (WGS) entry which is preliminary data.</text>
</comment>